<feature type="repeat" description="TNFR-Cys" evidence="7">
    <location>
        <begin position="60"/>
        <end position="102"/>
    </location>
</feature>
<dbReference type="PANTHER" id="PTHR46330:SF6">
    <property type="entry name" value="HEMATOPOIETIC DEATH RECEPTOR-RELATED"/>
    <property type="match status" value="1"/>
</dbReference>
<dbReference type="GO" id="GO:0016020">
    <property type="term" value="C:membrane"/>
    <property type="evidence" value="ECO:0007669"/>
    <property type="project" value="UniProtKB-SubCell"/>
</dbReference>
<evidence type="ECO:0000256" key="9">
    <source>
        <dbReference type="SAM" id="Phobius"/>
    </source>
</evidence>
<evidence type="ECO:0000256" key="8">
    <source>
        <dbReference type="SAM" id="MobiDB-lite"/>
    </source>
</evidence>
<evidence type="ECO:0000256" key="2">
    <source>
        <dbReference type="ARBA" id="ARBA00022737"/>
    </source>
</evidence>
<evidence type="ECO:0000256" key="1">
    <source>
        <dbReference type="ARBA" id="ARBA00004370"/>
    </source>
</evidence>
<comment type="caution">
    <text evidence="7">Lacks conserved residue(s) required for the propagation of feature annotation.</text>
</comment>
<keyword evidence="4 7" id="KW-1015">Disulfide bond</keyword>
<evidence type="ECO:0000256" key="6">
    <source>
        <dbReference type="ARBA" id="ARBA00023180"/>
    </source>
</evidence>
<keyword evidence="9" id="KW-1133">Transmembrane helix</keyword>
<evidence type="ECO:0000256" key="5">
    <source>
        <dbReference type="ARBA" id="ARBA00023170"/>
    </source>
</evidence>
<keyword evidence="10" id="KW-0732">Signal</keyword>
<dbReference type="InterPro" id="IPR001368">
    <property type="entry name" value="TNFR/NGFR_Cys_rich_reg"/>
</dbReference>
<name>A0A210Q1E7_MIZYE</name>
<feature type="signal peptide" evidence="10">
    <location>
        <begin position="1"/>
        <end position="20"/>
    </location>
</feature>
<accession>A0A210Q1E7</accession>
<dbReference type="OrthoDB" id="9990004at2759"/>
<proteinExistence type="predicted"/>
<evidence type="ECO:0000256" key="4">
    <source>
        <dbReference type="ARBA" id="ARBA00023157"/>
    </source>
</evidence>
<dbReference type="EMBL" id="NEDP02005260">
    <property type="protein sequence ID" value="OWF42561.1"/>
    <property type="molecule type" value="Genomic_DNA"/>
</dbReference>
<dbReference type="Proteomes" id="UP000242188">
    <property type="component" value="Unassembled WGS sequence"/>
</dbReference>
<evidence type="ECO:0000256" key="7">
    <source>
        <dbReference type="PROSITE-ProRule" id="PRU00206"/>
    </source>
</evidence>
<evidence type="ECO:0000313" key="13">
    <source>
        <dbReference type="Proteomes" id="UP000242188"/>
    </source>
</evidence>
<evidence type="ECO:0000256" key="10">
    <source>
        <dbReference type="SAM" id="SignalP"/>
    </source>
</evidence>
<feature type="disulfide bond" evidence="7">
    <location>
        <begin position="61"/>
        <end position="76"/>
    </location>
</feature>
<evidence type="ECO:0000256" key="3">
    <source>
        <dbReference type="ARBA" id="ARBA00023136"/>
    </source>
</evidence>
<gene>
    <name evidence="12" type="ORF">KP79_PYT02042</name>
</gene>
<comment type="caution">
    <text evidence="12">The sequence shown here is derived from an EMBL/GenBank/DDBJ whole genome shotgun (WGS) entry which is preliminary data.</text>
</comment>
<feature type="transmembrane region" description="Helical" evidence="9">
    <location>
        <begin position="193"/>
        <end position="213"/>
    </location>
</feature>
<protein>
    <submittedName>
        <fullName evidence="12">Tumor necrosis factor receptor superfamily member 11B</fullName>
    </submittedName>
</protein>
<dbReference type="Gene3D" id="2.10.50.10">
    <property type="entry name" value="Tumor Necrosis Factor Receptor, subunit A, domain 2"/>
    <property type="match status" value="1"/>
</dbReference>
<dbReference type="InterPro" id="IPR052491">
    <property type="entry name" value="TNFRSF10"/>
</dbReference>
<comment type="subcellular location">
    <subcellularLocation>
        <location evidence="1">Membrane</location>
    </subcellularLocation>
</comment>
<feature type="region of interest" description="Disordered" evidence="8">
    <location>
        <begin position="247"/>
        <end position="323"/>
    </location>
</feature>
<reference evidence="12 13" key="1">
    <citation type="journal article" date="2017" name="Nat. Ecol. Evol.">
        <title>Scallop genome provides insights into evolution of bilaterian karyotype and development.</title>
        <authorList>
            <person name="Wang S."/>
            <person name="Zhang J."/>
            <person name="Jiao W."/>
            <person name="Li J."/>
            <person name="Xun X."/>
            <person name="Sun Y."/>
            <person name="Guo X."/>
            <person name="Huan P."/>
            <person name="Dong B."/>
            <person name="Zhang L."/>
            <person name="Hu X."/>
            <person name="Sun X."/>
            <person name="Wang J."/>
            <person name="Zhao C."/>
            <person name="Wang Y."/>
            <person name="Wang D."/>
            <person name="Huang X."/>
            <person name="Wang R."/>
            <person name="Lv J."/>
            <person name="Li Y."/>
            <person name="Zhang Z."/>
            <person name="Liu B."/>
            <person name="Lu W."/>
            <person name="Hui Y."/>
            <person name="Liang J."/>
            <person name="Zhou Z."/>
            <person name="Hou R."/>
            <person name="Li X."/>
            <person name="Liu Y."/>
            <person name="Li H."/>
            <person name="Ning X."/>
            <person name="Lin Y."/>
            <person name="Zhao L."/>
            <person name="Xing Q."/>
            <person name="Dou J."/>
            <person name="Li Y."/>
            <person name="Mao J."/>
            <person name="Guo H."/>
            <person name="Dou H."/>
            <person name="Li T."/>
            <person name="Mu C."/>
            <person name="Jiang W."/>
            <person name="Fu Q."/>
            <person name="Fu X."/>
            <person name="Miao Y."/>
            <person name="Liu J."/>
            <person name="Yu Q."/>
            <person name="Li R."/>
            <person name="Liao H."/>
            <person name="Li X."/>
            <person name="Kong Y."/>
            <person name="Jiang Z."/>
            <person name="Chourrout D."/>
            <person name="Li R."/>
            <person name="Bao Z."/>
        </authorList>
    </citation>
    <scope>NUCLEOTIDE SEQUENCE [LARGE SCALE GENOMIC DNA]</scope>
    <source>
        <strain evidence="12 13">PY_sf001</strain>
    </source>
</reference>
<dbReference type="PROSITE" id="PS50050">
    <property type="entry name" value="TNFR_NGFR_2"/>
    <property type="match status" value="1"/>
</dbReference>
<dbReference type="CDD" id="cd00185">
    <property type="entry name" value="TNFRSF"/>
    <property type="match status" value="1"/>
</dbReference>
<keyword evidence="13" id="KW-1185">Reference proteome</keyword>
<organism evidence="12 13">
    <name type="scientific">Mizuhopecten yessoensis</name>
    <name type="common">Japanese scallop</name>
    <name type="synonym">Patinopecten yessoensis</name>
    <dbReference type="NCBI Taxonomy" id="6573"/>
    <lineage>
        <taxon>Eukaryota</taxon>
        <taxon>Metazoa</taxon>
        <taxon>Spiralia</taxon>
        <taxon>Lophotrochozoa</taxon>
        <taxon>Mollusca</taxon>
        <taxon>Bivalvia</taxon>
        <taxon>Autobranchia</taxon>
        <taxon>Pteriomorphia</taxon>
        <taxon>Pectinida</taxon>
        <taxon>Pectinoidea</taxon>
        <taxon>Pectinidae</taxon>
        <taxon>Mizuhopecten</taxon>
    </lineage>
</organism>
<dbReference type="SUPFAM" id="SSF57586">
    <property type="entry name" value="TNF receptor-like"/>
    <property type="match status" value="1"/>
</dbReference>
<dbReference type="AlphaFoldDB" id="A0A210Q1E7"/>
<feature type="compositionally biased region" description="Polar residues" evidence="8">
    <location>
        <begin position="263"/>
        <end position="285"/>
    </location>
</feature>
<feature type="domain" description="TNFR-Cys" evidence="11">
    <location>
        <begin position="60"/>
        <end position="102"/>
    </location>
</feature>
<keyword evidence="3 9" id="KW-0472">Membrane</keyword>
<evidence type="ECO:0000259" key="11">
    <source>
        <dbReference type="PROSITE" id="PS50050"/>
    </source>
</evidence>
<evidence type="ECO:0000313" key="12">
    <source>
        <dbReference type="EMBL" id="OWF42561.1"/>
    </source>
</evidence>
<sequence length="323" mass="34746">MTMGVPVFIGIIASLSFIISQTTELRPYITKGNLSCFECPPGFYLSGDCTSNNTIAVCRVCPYGYYSSVPGVHTSCAICSPFCESANLIVVSSCSSTNNLTCDCPSGKVLKDPHDKHHAICEDPPTHKPPKTTQNCSADTAEKHNVSIYNQTQADPGSGTVEDVDFSNLTNSTCPAQDKCVDSNNSISLSDRVIIVSLIVFNIFILCMFVICNTQCCDKLKGRCRCKGTNTDSVPDQAKEKLVKVEWNQGEEEKEESRVEIGNGTNDEQVPTNSSELTTLDNTDASHGEAVPRTPTSTTPHLTILPSATGNGNSPSVNDNERG</sequence>
<keyword evidence="9" id="KW-0812">Transmembrane</keyword>
<dbReference type="PANTHER" id="PTHR46330">
    <property type="entry name" value="TUMOR NECROSIS FACTOR RECEPTOR SUPERFAMILY MEMBER 10B"/>
    <property type="match status" value="1"/>
</dbReference>
<feature type="chain" id="PRO_5012103326" evidence="10">
    <location>
        <begin position="21"/>
        <end position="323"/>
    </location>
</feature>
<keyword evidence="2" id="KW-0677">Repeat</keyword>
<feature type="compositionally biased region" description="Polar residues" evidence="8">
    <location>
        <begin position="294"/>
        <end position="323"/>
    </location>
</feature>
<keyword evidence="5 12" id="KW-0675">Receptor</keyword>
<keyword evidence="6" id="KW-0325">Glycoprotein</keyword>